<proteinExistence type="predicted"/>
<accession>A0A2K2D1G3</accession>
<evidence type="ECO:0000256" key="1">
    <source>
        <dbReference type="SAM" id="Phobius"/>
    </source>
</evidence>
<dbReference type="AlphaFoldDB" id="A0A2K2D1G3"/>
<reference evidence="2 3" key="1">
    <citation type="journal article" date="2010" name="Nature">
        <title>Genome sequencing and analysis of the model grass Brachypodium distachyon.</title>
        <authorList>
            <consortium name="International Brachypodium Initiative"/>
        </authorList>
    </citation>
    <scope>NUCLEOTIDE SEQUENCE [LARGE SCALE GENOMIC DNA]</scope>
    <source>
        <strain evidence="2 3">Bd21</strain>
    </source>
</reference>
<sequence>MTFAQAQGAIPASALKLKAFAAPINAFIFMCYVMLWGGSAGAFVKVFASRAMGEGSPVLPAASLVMHNSYRSGILLAPVGMMLLGARGMLSVSDKTLAKKDVNLIGALISVPFLMLISVNLVVGQSPVEGSGGERIGSVLFDVGLLGVSATQCFIVLPTKLLREWRMEW</sequence>
<feature type="transmembrane region" description="Helical" evidence="1">
    <location>
        <begin position="102"/>
        <end position="124"/>
    </location>
</feature>
<dbReference type="EMBL" id="CM000882">
    <property type="protein sequence ID" value="PNT68101.1"/>
    <property type="molecule type" value="Genomic_DNA"/>
</dbReference>
<evidence type="ECO:0000313" key="4">
    <source>
        <dbReference type="Proteomes" id="UP000008810"/>
    </source>
</evidence>
<protein>
    <submittedName>
        <fullName evidence="2 3">Uncharacterized protein</fullName>
    </submittedName>
</protein>
<dbReference type="EnsemblPlants" id="PNT68101">
    <property type="protein sequence ID" value="PNT68101"/>
    <property type="gene ID" value="BRADI_3g35956v3"/>
</dbReference>
<gene>
    <name evidence="2" type="ORF">BRADI_3g35956v3</name>
</gene>
<reference evidence="3" key="3">
    <citation type="submission" date="2018-08" db="UniProtKB">
        <authorList>
            <consortium name="EnsemblPlants"/>
        </authorList>
    </citation>
    <scope>IDENTIFICATION</scope>
    <source>
        <strain evidence="3">cv. Bd21</strain>
    </source>
</reference>
<keyword evidence="1" id="KW-0812">Transmembrane</keyword>
<dbReference type="InParanoid" id="A0A2K2D1G3"/>
<dbReference type="OrthoDB" id="600316at2759"/>
<organism evidence="2">
    <name type="scientific">Brachypodium distachyon</name>
    <name type="common">Purple false brome</name>
    <name type="synonym">Trachynia distachya</name>
    <dbReference type="NCBI Taxonomy" id="15368"/>
    <lineage>
        <taxon>Eukaryota</taxon>
        <taxon>Viridiplantae</taxon>
        <taxon>Streptophyta</taxon>
        <taxon>Embryophyta</taxon>
        <taxon>Tracheophyta</taxon>
        <taxon>Spermatophyta</taxon>
        <taxon>Magnoliopsida</taxon>
        <taxon>Liliopsida</taxon>
        <taxon>Poales</taxon>
        <taxon>Poaceae</taxon>
        <taxon>BOP clade</taxon>
        <taxon>Pooideae</taxon>
        <taxon>Stipodae</taxon>
        <taxon>Brachypodieae</taxon>
        <taxon>Brachypodium</taxon>
    </lineage>
</organism>
<keyword evidence="1" id="KW-1133">Transmembrane helix</keyword>
<feature type="transmembrane region" description="Helical" evidence="1">
    <location>
        <begin position="68"/>
        <end position="90"/>
    </location>
</feature>
<feature type="transmembrane region" description="Helical" evidence="1">
    <location>
        <begin position="136"/>
        <end position="157"/>
    </location>
</feature>
<evidence type="ECO:0000313" key="2">
    <source>
        <dbReference type="EMBL" id="PNT68101.1"/>
    </source>
</evidence>
<reference evidence="2" key="2">
    <citation type="submission" date="2017-06" db="EMBL/GenBank/DDBJ databases">
        <title>WGS assembly of Brachypodium distachyon.</title>
        <authorList>
            <consortium name="The International Brachypodium Initiative"/>
            <person name="Lucas S."/>
            <person name="Harmon-Smith M."/>
            <person name="Lail K."/>
            <person name="Tice H."/>
            <person name="Grimwood J."/>
            <person name="Bruce D."/>
            <person name="Barry K."/>
            <person name="Shu S."/>
            <person name="Lindquist E."/>
            <person name="Wang M."/>
            <person name="Pitluck S."/>
            <person name="Vogel J.P."/>
            <person name="Garvin D.F."/>
            <person name="Mockler T.C."/>
            <person name="Schmutz J."/>
            <person name="Rokhsar D."/>
            <person name="Bevan M.W."/>
        </authorList>
    </citation>
    <scope>NUCLEOTIDE SEQUENCE</scope>
    <source>
        <strain evidence="2">Bd21</strain>
    </source>
</reference>
<dbReference type="Gramene" id="PNT68101">
    <property type="protein sequence ID" value="PNT68101"/>
    <property type="gene ID" value="BRADI_3g35956v3"/>
</dbReference>
<feature type="transmembrane region" description="Helical" evidence="1">
    <location>
        <begin position="26"/>
        <end position="48"/>
    </location>
</feature>
<keyword evidence="4" id="KW-1185">Reference proteome</keyword>
<name>A0A2K2D1G3_BRADI</name>
<dbReference type="FunCoup" id="A0A2K2D1G3">
    <property type="interactions" value="792"/>
</dbReference>
<evidence type="ECO:0000313" key="3">
    <source>
        <dbReference type="EnsemblPlants" id="PNT68101"/>
    </source>
</evidence>
<keyword evidence="1" id="KW-0472">Membrane</keyword>
<dbReference type="Proteomes" id="UP000008810">
    <property type="component" value="Chromosome 3"/>
</dbReference>